<sequence length="50" mass="5199">MRRGVMIWLARSGPSATARFGSVPAGEIGAIRTDAGPANNRFAKARTLAA</sequence>
<dbReference type="RefSeq" id="WP_184723732.1">
    <property type="nucleotide sequence ID" value="NZ_JACHIW010000001.1"/>
</dbReference>
<dbReference type="AlphaFoldDB" id="A0A840Q3D8"/>
<evidence type="ECO:0000313" key="2">
    <source>
        <dbReference type="Proteomes" id="UP000584374"/>
    </source>
</evidence>
<dbReference type="Proteomes" id="UP000584374">
    <property type="component" value="Unassembled WGS sequence"/>
</dbReference>
<reference evidence="1 2" key="1">
    <citation type="submission" date="2020-08" db="EMBL/GenBank/DDBJ databases">
        <title>Sequencing the genomes of 1000 actinobacteria strains.</title>
        <authorList>
            <person name="Klenk H.-P."/>
        </authorList>
    </citation>
    <scope>NUCLEOTIDE SEQUENCE [LARGE SCALE GENOMIC DNA]</scope>
    <source>
        <strain evidence="1 2">DSM 45584</strain>
    </source>
</reference>
<name>A0A840Q3D8_9PSEU</name>
<organism evidence="1 2">
    <name type="scientific">Saccharopolyspora phatthalungensis</name>
    <dbReference type="NCBI Taxonomy" id="664693"/>
    <lineage>
        <taxon>Bacteria</taxon>
        <taxon>Bacillati</taxon>
        <taxon>Actinomycetota</taxon>
        <taxon>Actinomycetes</taxon>
        <taxon>Pseudonocardiales</taxon>
        <taxon>Pseudonocardiaceae</taxon>
        <taxon>Saccharopolyspora</taxon>
    </lineage>
</organism>
<proteinExistence type="predicted"/>
<dbReference type="EMBL" id="JACHIW010000001">
    <property type="protein sequence ID" value="MBB5153219.1"/>
    <property type="molecule type" value="Genomic_DNA"/>
</dbReference>
<protein>
    <submittedName>
        <fullName evidence="1">Uncharacterized protein</fullName>
    </submittedName>
</protein>
<comment type="caution">
    <text evidence="1">The sequence shown here is derived from an EMBL/GenBank/DDBJ whole genome shotgun (WGS) entry which is preliminary data.</text>
</comment>
<keyword evidence="2" id="KW-1185">Reference proteome</keyword>
<gene>
    <name evidence="1" type="ORF">BJ970_000753</name>
</gene>
<accession>A0A840Q3D8</accession>
<evidence type="ECO:0000313" key="1">
    <source>
        <dbReference type="EMBL" id="MBB5153219.1"/>
    </source>
</evidence>